<keyword evidence="11" id="KW-1185">Reference proteome</keyword>
<keyword evidence="6 8" id="KW-0472">Membrane</keyword>
<dbReference type="PANTHER" id="PTHR33209:SF1">
    <property type="entry name" value="PEPTIDASE S49 DOMAIN-CONTAINING PROTEIN"/>
    <property type="match status" value="1"/>
</dbReference>
<dbReference type="InterPro" id="IPR047272">
    <property type="entry name" value="S49_SppA_C"/>
</dbReference>
<dbReference type="EMBL" id="QICL01000001">
    <property type="protein sequence ID" value="PXV69071.1"/>
    <property type="molecule type" value="Genomic_DNA"/>
</dbReference>
<dbReference type="InterPro" id="IPR004635">
    <property type="entry name" value="Pept_S49_SppA"/>
</dbReference>
<evidence type="ECO:0000256" key="3">
    <source>
        <dbReference type="ARBA" id="ARBA00022670"/>
    </source>
</evidence>
<dbReference type="NCBIfam" id="TIGR00706">
    <property type="entry name" value="SppA_dom"/>
    <property type="match status" value="1"/>
</dbReference>
<evidence type="ECO:0000256" key="7">
    <source>
        <dbReference type="PIRSR" id="PIRSR001217-1"/>
    </source>
</evidence>
<organism evidence="10 11">
    <name type="scientific">Dysgonomonas alginatilytica</name>
    <dbReference type="NCBI Taxonomy" id="1605892"/>
    <lineage>
        <taxon>Bacteria</taxon>
        <taxon>Pseudomonadati</taxon>
        <taxon>Bacteroidota</taxon>
        <taxon>Bacteroidia</taxon>
        <taxon>Bacteroidales</taxon>
        <taxon>Dysgonomonadaceae</taxon>
        <taxon>Dysgonomonas</taxon>
    </lineage>
</organism>
<evidence type="ECO:0000256" key="2">
    <source>
        <dbReference type="ARBA" id="ARBA00008683"/>
    </source>
</evidence>
<dbReference type="NCBIfam" id="TIGR00705">
    <property type="entry name" value="SppA_67K"/>
    <property type="match status" value="1"/>
</dbReference>
<dbReference type="OrthoDB" id="9764363at2"/>
<comment type="similarity">
    <text evidence="2">Belongs to the peptidase S49 family.</text>
</comment>
<evidence type="ECO:0000259" key="9">
    <source>
        <dbReference type="Pfam" id="PF01343"/>
    </source>
</evidence>
<dbReference type="SUPFAM" id="SSF52096">
    <property type="entry name" value="ClpP/crotonase"/>
    <property type="match status" value="2"/>
</dbReference>
<dbReference type="CDD" id="cd07023">
    <property type="entry name" value="S49_Sppa_N_C"/>
    <property type="match status" value="1"/>
</dbReference>
<evidence type="ECO:0000256" key="8">
    <source>
        <dbReference type="SAM" id="Phobius"/>
    </source>
</evidence>
<dbReference type="InterPro" id="IPR004634">
    <property type="entry name" value="Pept_S49_pIV"/>
</dbReference>
<name>A0A2V3PW54_9BACT</name>
<protein>
    <submittedName>
        <fullName evidence="10">Protease-4</fullName>
    </submittedName>
</protein>
<comment type="subcellular location">
    <subcellularLocation>
        <location evidence="1">Membrane</location>
    </subcellularLocation>
</comment>
<dbReference type="GO" id="GO:0008236">
    <property type="term" value="F:serine-type peptidase activity"/>
    <property type="evidence" value="ECO:0007669"/>
    <property type="project" value="UniProtKB-KW"/>
</dbReference>
<dbReference type="InterPro" id="IPR029045">
    <property type="entry name" value="ClpP/crotonase-like_dom_sf"/>
</dbReference>
<dbReference type="Gene3D" id="3.90.226.10">
    <property type="entry name" value="2-enoyl-CoA Hydratase, Chain A, domain 1"/>
    <property type="match status" value="2"/>
</dbReference>
<dbReference type="PANTHER" id="PTHR33209">
    <property type="entry name" value="PROTEASE 4"/>
    <property type="match status" value="1"/>
</dbReference>
<feature type="domain" description="Peptidase S49" evidence="9">
    <location>
        <begin position="123"/>
        <end position="273"/>
    </location>
</feature>
<dbReference type="GO" id="GO:0006465">
    <property type="term" value="P:signal peptide processing"/>
    <property type="evidence" value="ECO:0007669"/>
    <property type="project" value="InterPro"/>
</dbReference>
<dbReference type="Proteomes" id="UP000247973">
    <property type="component" value="Unassembled WGS sequence"/>
</dbReference>
<keyword evidence="5" id="KW-0720">Serine protease</keyword>
<keyword evidence="4" id="KW-0378">Hydrolase</keyword>
<keyword evidence="8" id="KW-0812">Transmembrane</keyword>
<dbReference type="Pfam" id="PF01343">
    <property type="entry name" value="Peptidase_S49"/>
    <property type="match status" value="2"/>
</dbReference>
<feature type="active site" description="Nucleophile" evidence="7">
    <location>
        <position position="392"/>
    </location>
</feature>
<comment type="caution">
    <text evidence="10">The sequence shown here is derived from an EMBL/GenBank/DDBJ whole genome shotgun (WGS) entry which is preliminary data.</text>
</comment>
<dbReference type="CDD" id="cd07018">
    <property type="entry name" value="S49_SppA_67K_type"/>
    <property type="match status" value="1"/>
</dbReference>
<feature type="domain" description="Peptidase S49" evidence="9">
    <location>
        <begin position="376"/>
        <end position="537"/>
    </location>
</feature>
<reference evidence="10 11" key="1">
    <citation type="submission" date="2018-03" db="EMBL/GenBank/DDBJ databases">
        <title>Genomic Encyclopedia of Archaeal and Bacterial Type Strains, Phase II (KMG-II): from individual species to whole genera.</title>
        <authorList>
            <person name="Goeker M."/>
        </authorList>
    </citation>
    <scope>NUCLEOTIDE SEQUENCE [LARGE SCALE GENOMIC DNA]</scope>
    <source>
        <strain evidence="10 11">DSM 100214</strain>
    </source>
</reference>
<sequence length="602" mass="66085">MKSFFKTLLASTLGVIIGSVILMILSIVIFAGIIASMGSTENYSLKEKTILTLDLKGSLGERSESSPLNKIMGNPDTVGLEDILDAIKKAKENDEIKGIYIKAGALNGGLANIDPIRNALIDFKTTGKFVVAYADNYLQNTYYIASVADKVIMNPKGSFDFRGISSNLIFRKNMNDKLGINYQVFKVGTFKSAVEPYIQDKMSEANRLQRTSYLNDIWSHLLAGISESRTISVEALNSYADRCLTFMPADSILQYNFVDTLMYKPGVEAYLKTLVDIEADKKLSLASIDNMTGVKFKEAGDKKSRIAILYAEGAIVDSGDGGGLFDSGATITAEQYVRELQKLRDNEDIKAVVFRVNSPGGSAYASEQIWNAVVELKAKKPVIVSMGDYAASGGYYISCAATAIVAQPSTLTGSIGIFGLIPEGEELSKKIGFSFDEVNTNKHSSFGGPAYGIPFLFAGFSRSFNDEEKQILQKYIESGYDLFITRCADGRSKTKAEIDSIGQGRVWTGSQAIKLGLVDKIGGIEDAIKMAAEQAKVTDYSISKYPEKKTLFAQILEDSFSNSKLQTLKFFMGENNFEKNILKQHIQSFDMQMAMMPDRISY</sequence>
<dbReference type="InterPro" id="IPR002142">
    <property type="entry name" value="Peptidase_S49"/>
</dbReference>
<feature type="active site" description="Proton donor/acceptor" evidence="7">
    <location>
        <position position="191"/>
    </location>
</feature>
<dbReference type="PIRSF" id="PIRSF001217">
    <property type="entry name" value="Protease_4_SppA"/>
    <property type="match status" value="1"/>
</dbReference>
<keyword evidence="8" id="KW-1133">Transmembrane helix</keyword>
<evidence type="ECO:0000256" key="6">
    <source>
        <dbReference type="ARBA" id="ARBA00023136"/>
    </source>
</evidence>
<accession>A0A2V3PW54</accession>
<dbReference type="InterPro" id="IPR047217">
    <property type="entry name" value="S49_SppA_67K_type_N"/>
</dbReference>
<keyword evidence="3 10" id="KW-0645">Protease</keyword>
<evidence type="ECO:0000256" key="4">
    <source>
        <dbReference type="ARBA" id="ARBA00022801"/>
    </source>
</evidence>
<evidence type="ECO:0000313" key="10">
    <source>
        <dbReference type="EMBL" id="PXV69071.1"/>
    </source>
</evidence>
<dbReference type="Gene3D" id="6.20.330.10">
    <property type="match status" value="1"/>
</dbReference>
<gene>
    <name evidence="10" type="ORF">CLV62_101340</name>
</gene>
<dbReference type="GO" id="GO:0016020">
    <property type="term" value="C:membrane"/>
    <property type="evidence" value="ECO:0007669"/>
    <property type="project" value="UniProtKB-SubCell"/>
</dbReference>
<dbReference type="RefSeq" id="WP_110309032.1">
    <property type="nucleotide sequence ID" value="NZ_QICL01000001.1"/>
</dbReference>
<dbReference type="AlphaFoldDB" id="A0A2V3PW54"/>
<evidence type="ECO:0000256" key="5">
    <source>
        <dbReference type="ARBA" id="ARBA00022825"/>
    </source>
</evidence>
<evidence type="ECO:0000313" key="11">
    <source>
        <dbReference type="Proteomes" id="UP000247973"/>
    </source>
</evidence>
<evidence type="ECO:0000256" key="1">
    <source>
        <dbReference type="ARBA" id="ARBA00004370"/>
    </source>
</evidence>
<proteinExistence type="inferred from homology"/>
<feature type="transmembrane region" description="Helical" evidence="8">
    <location>
        <begin position="12"/>
        <end position="35"/>
    </location>
</feature>